<dbReference type="EMBL" id="OX359471">
    <property type="protein sequence ID" value="CAI3971352.1"/>
    <property type="molecule type" value="Genomic_DNA"/>
</dbReference>
<proteinExistence type="predicted"/>
<sequence length="41" mass="4600">MPTLTPALKWYAYRMLGVDECFKSLSPIDRATFLLIVLGAP</sequence>
<protein>
    <submittedName>
        <fullName evidence="1">Uncharacterized protein</fullName>
    </submittedName>
</protein>
<accession>A0A9N6ZGL6</accession>
<gene>
    <name evidence="1" type="ORF">VAC51_00025</name>
</gene>
<organism evidence="1">
    <name type="scientific">Variovorax phage VAC_51</name>
    <dbReference type="NCBI Taxonomy" id="2985242"/>
    <lineage>
        <taxon>Viruses</taxon>
        <taxon>Duplodnaviria</taxon>
        <taxon>Heunggongvirae</taxon>
        <taxon>Uroviricota</taxon>
        <taxon>Caudoviricetes</taxon>
        <taxon>Autographivirales</taxon>
        <taxon>Autoscriptoviridae</taxon>
        <taxon>Trelivelvirus</taxon>
        <taxon>Trelivelvirus VAC51</taxon>
    </lineage>
</organism>
<evidence type="ECO:0000313" key="1">
    <source>
        <dbReference type="EMBL" id="CAI3971352.1"/>
    </source>
</evidence>
<name>A0A9N6ZGL6_9CAUD</name>
<reference evidence="1" key="1">
    <citation type="submission" date="2022-10" db="EMBL/GenBank/DDBJ databases">
        <authorList>
            <person name="Meaden S."/>
        </authorList>
    </citation>
    <scope>NUCLEOTIDE SEQUENCE</scope>
</reference>